<feature type="compositionally biased region" description="Basic and acidic residues" evidence="1">
    <location>
        <begin position="69"/>
        <end position="91"/>
    </location>
</feature>
<protein>
    <submittedName>
        <fullName evidence="2">Uncharacterized protein</fullName>
    </submittedName>
</protein>
<dbReference type="VEuPathDB" id="FungiDB:PHYBLDRAFT_150507"/>
<evidence type="ECO:0000313" key="2">
    <source>
        <dbReference type="EMBL" id="OAD68324.1"/>
    </source>
</evidence>
<name>A0A162ND33_PHYB8</name>
<evidence type="ECO:0000256" key="1">
    <source>
        <dbReference type="SAM" id="MobiDB-lite"/>
    </source>
</evidence>
<dbReference type="EMBL" id="KV440995">
    <property type="protein sequence ID" value="OAD68324.1"/>
    <property type="molecule type" value="Genomic_DNA"/>
</dbReference>
<dbReference type="GeneID" id="28993397"/>
<evidence type="ECO:0000313" key="3">
    <source>
        <dbReference type="Proteomes" id="UP000077315"/>
    </source>
</evidence>
<proteinExistence type="predicted"/>
<dbReference type="AlphaFoldDB" id="A0A162ND33"/>
<reference evidence="3" key="1">
    <citation type="submission" date="2015-06" db="EMBL/GenBank/DDBJ databases">
        <title>Expansion of signal transduction pathways in fungi by whole-genome duplication.</title>
        <authorList>
            <consortium name="DOE Joint Genome Institute"/>
            <person name="Corrochano L.M."/>
            <person name="Kuo A."/>
            <person name="Marcet-Houben M."/>
            <person name="Polaino S."/>
            <person name="Salamov A."/>
            <person name="Villalobos J.M."/>
            <person name="Alvarez M.I."/>
            <person name="Avalos J."/>
            <person name="Benito E.P."/>
            <person name="Benoit I."/>
            <person name="Burger G."/>
            <person name="Camino L.P."/>
            <person name="Canovas D."/>
            <person name="Cerda-Olmedo E."/>
            <person name="Cheng J.-F."/>
            <person name="Dominguez A."/>
            <person name="Elias M."/>
            <person name="Eslava A.P."/>
            <person name="Glaser F."/>
            <person name="Grimwood J."/>
            <person name="Gutierrez G."/>
            <person name="Heitman J."/>
            <person name="Henrissat B."/>
            <person name="Iturriaga E.A."/>
            <person name="Lang B.F."/>
            <person name="Lavin J.L."/>
            <person name="Lee S."/>
            <person name="Li W."/>
            <person name="Lindquist E."/>
            <person name="Lopez-Garcia S."/>
            <person name="Luque E.M."/>
            <person name="Marcos A.T."/>
            <person name="Martin J."/>
            <person name="McCluskey K."/>
            <person name="Medina H.R."/>
            <person name="Miralles-Duran A."/>
            <person name="Miyazaki A."/>
            <person name="Munoz-Torres E."/>
            <person name="Oguiza J.A."/>
            <person name="Ohm R."/>
            <person name="Olmedo M."/>
            <person name="Orejas M."/>
            <person name="Ortiz-Castellanos L."/>
            <person name="Pisabarro A.G."/>
            <person name="Rodriguez-Romero J."/>
            <person name="Ruiz-Herrera J."/>
            <person name="Ruiz-Vazquez R."/>
            <person name="Sanz C."/>
            <person name="Schackwitz W."/>
            <person name="Schmutz J."/>
            <person name="Shahriari M."/>
            <person name="Shelest E."/>
            <person name="Silva-Franco F."/>
            <person name="Soanes D."/>
            <person name="Syed K."/>
            <person name="Tagua V.G."/>
            <person name="Talbot N.J."/>
            <person name="Thon M."/>
            <person name="De vries R.P."/>
            <person name="Wiebenga A."/>
            <person name="Yadav J.S."/>
            <person name="Braun E.L."/>
            <person name="Baker S."/>
            <person name="Garre V."/>
            <person name="Horwitz B."/>
            <person name="Torres-Martinez S."/>
            <person name="Idnurm A."/>
            <person name="Herrera-Estrella A."/>
            <person name="Gabaldon T."/>
            <person name="Grigoriev I.V."/>
        </authorList>
    </citation>
    <scope>NUCLEOTIDE SEQUENCE [LARGE SCALE GENOMIC DNA]</scope>
    <source>
        <strain evidence="3">NRRL 1555(-)</strain>
    </source>
</reference>
<dbReference type="InParanoid" id="A0A162ND33"/>
<accession>A0A162ND33</accession>
<keyword evidence="3" id="KW-1185">Reference proteome</keyword>
<dbReference type="RefSeq" id="XP_018286364.1">
    <property type="nucleotide sequence ID" value="XM_018432491.1"/>
</dbReference>
<dbReference type="Proteomes" id="UP000077315">
    <property type="component" value="Unassembled WGS sequence"/>
</dbReference>
<organism evidence="2 3">
    <name type="scientific">Phycomyces blakesleeanus (strain ATCC 8743b / DSM 1359 / FGSC 10004 / NBRC 33097 / NRRL 1555)</name>
    <dbReference type="NCBI Taxonomy" id="763407"/>
    <lineage>
        <taxon>Eukaryota</taxon>
        <taxon>Fungi</taxon>
        <taxon>Fungi incertae sedis</taxon>
        <taxon>Mucoromycota</taxon>
        <taxon>Mucoromycotina</taxon>
        <taxon>Mucoromycetes</taxon>
        <taxon>Mucorales</taxon>
        <taxon>Phycomycetaceae</taxon>
        <taxon>Phycomyces</taxon>
    </lineage>
</organism>
<feature type="region of interest" description="Disordered" evidence="1">
    <location>
        <begin position="56"/>
        <end position="94"/>
    </location>
</feature>
<sequence length="125" mass="14396">METALGRAIYQAIKEEEDYEEKKIVENATKLAKEKLDKTTGDESLETVLYEPKRTIRENEESSCSTDNKNVEADETEKTGNDMNHISKNDDNIDNQENFYNNALPLLQQIARSVSALKKRLERQQ</sequence>
<gene>
    <name evidence="2" type="ORF">PHYBLDRAFT_150507</name>
</gene>